<feature type="binding site" evidence="11">
    <location>
        <position position="78"/>
    </location>
    <ligand>
        <name>ATP</name>
        <dbReference type="ChEBI" id="CHEBI:30616"/>
    </ligand>
</feature>
<dbReference type="SUPFAM" id="SSF55060">
    <property type="entry name" value="GHMP Kinase, C-terminal domain"/>
    <property type="match status" value="1"/>
</dbReference>
<evidence type="ECO:0000259" key="13">
    <source>
        <dbReference type="Pfam" id="PF00288"/>
    </source>
</evidence>
<evidence type="ECO:0000256" key="11">
    <source>
        <dbReference type="HAMAP-Rule" id="MF_00246"/>
    </source>
</evidence>
<dbReference type="InterPro" id="IPR006204">
    <property type="entry name" value="GHMP_kinase_N_dom"/>
</dbReference>
<evidence type="ECO:0000256" key="1">
    <source>
        <dbReference type="ARBA" id="ARBA00006566"/>
    </source>
</evidence>
<dbReference type="EMBL" id="BSDY01000044">
    <property type="protein sequence ID" value="GLI58295.1"/>
    <property type="molecule type" value="Genomic_DNA"/>
</dbReference>
<dbReference type="InterPro" id="IPR013750">
    <property type="entry name" value="GHMP_kinase_C_dom"/>
</dbReference>
<dbReference type="InterPro" id="IPR020568">
    <property type="entry name" value="Ribosomal_Su5_D2-typ_SF"/>
</dbReference>
<dbReference type="InterPro" id="IPR000705">
    <property type="entry name" value="Galactokinase"/>
</dbReference>
<feature type="binding site" evidence="11">
    <location>
        <position position="235"/>
    </location>
    <ligand>
        <name>substrate</name>
    </ligand>
</feature>
<keyword evidence="9 11" id="KW-0299">Galactose metabolism</keyword>
<organism evidence="16 17">
    <name type="scientific">Propionigenium maris DSM 9537</name>
    <dbReference type="NCBI Taxonomy" id="1123000"/>
    <lineage>
        <taxon>Bacteria</taxon>
        <taxon>Fusobacteriati</taxon>
        <taxon>Fusobacteriota</taxon>
        <taxon>Fusobacteriia</taxon>
        <taxon>Fusobacteriales</taxon>
        <taxon>Fusobacteriaceae</taxon>
        <taxon>Propionigenium</taxon>
    </lineage>
</organism>
<dbReference type="Pfam" id="PF00288">
    <property type="entry name" value="GHMP_kinases_N"/>
    <property type="match status" value="1"/>
</dbReference>
<gene>
    <name evidence="11 16" type="primary">galK</name>
    <name evidence="16" type="ORF">PM10SUCC1_38090</name>
</gene>
<dbReference type="FunFam" id="3.30.70.890:FF:000001">
    <property type="entry name" value="Galactokinase"/>
    <property type="match status" value="1"/>
</dbReference>
<keyword evidence="5 11" id="KW-0547">Nucleotide-binding</keyword>
<evidence type="ECO:0000256" key="7">
    <source>
        <dbReference type="ARBA" id="ARBA00022840"/>
    </source>
</evidence>
<dbReference type="SUPFAM" id="SSF54211">
    <property type="entry name" value="Ribosomal protein S5 domain 2-like"/>
    <property type="match status" value="1"/>
</dbReference>
<comment type="function">
    <text evidence="11">Catalyzes the transfer of the gamma-phosphate of ATP to D-galactose to form alpha-D-galactose-1-phosphate (Gal-1-P).</text>
</comment>
<dbReference type="PIRSF" id="PIRSF000530">
    <property type="entry name" value="Galactokinase"/>
    <property type="match status" value="1"/>
</dbReference>
<dbReference type="GO" id="GO:0006012">
    <property type="term" value="P:galactose metabolic process"/>
    <property type="evidence" value="ECO:0007669"/>
    <property type="project" value="UniProtKB-UniRule"/>
</dbReference>
<evidence type="ECO:0000259" key="15">
    <source>
        <dbReference type="Pfam" id="PF10509"/>
    </source>
</evidence>
<keyword evidence="2 11" id="KW-0963">Cytoplasm</keyword>
<dbReference type="PROSITE" id="PS00106">
    <property type="entry name" value="GALACTOKINASE"/>
    <property type="match status" value="1"/>
</dbReference>
<dbReference type="GO" id="GO:0000287">
    <property type="term" value="F:magnesium ion binding"/>
    <property type="evidence" value="ECO:0007669"/>
    <property type="project" value="UniProtKB-UniRule"/>
</dbReference>
<dbReference type="InterPro" id="IPR006206">
    <property type="entry name" value="Mevalonate/galactokinase"/>
</dbReference>
<feature type="domain" description="GHMP kinase C-terminal" evidence="14">
    <location>
        <begin position="295"/>
        <end position="371"/>
    </location>
</feature>
<comment type="pathway">
    <text evidence="11">Carbohydrate metabolism; galactose metabolism.</text>
</comment>
<dbReference type="Proteomes" id="UP001144471">
    <property type="component" value="Unassembled WGS sequence"/>
</dbReference>
<dbReference type="PRINTS" id="PR00473">
    <property type="entry name" value="GALCTOKINASE"/>
</dbReference>
<keyword evidence="17" id="KW-1185">Reference proteome</keyword>
<dbReference type="InterPro" id="IPR006203">
    <property type="entry name" value="GHMP_knse_ATP-bd_CS"/>
</dbReference>
<dbReference type="InterPro" id="IPR022963">
    <property type="entry name" value="Galactokinase_bac"/>
</dbReference>
<keyword evidence="3 11" id="KW-0808">Transferase</keyword>
<comment type="subcellular location">
    <subcellularLocation>
        <location evidence="11">Cytoplasm</location>
    </subcellularLocation>
</comment>
<evidence type="ECO:0000256" key="9">
    <source>
        <dbReference type="ARBA" id="ARBA00023144"/>
    </source>
</evidence>
<name>A0A9W6LQ85_9FUSO</name>
<reference evidence="16" key="1">
    <citation type="submission" date="2022-12" db="EMBL/GenBank/DDBJ databases">
        <title>Reference genome sequencing for broad-spectrum identification of bacterial and archaeal isolates by mass spectrometry.</title>
        <authorList>
            <person name="Sekiguchi Y."/>
            <person name="Tourlousse D.M."/>
        </authorList>
    </citation>
    <scope>NUCLEOTIDE SEQUENCE</scope>
    <source>
        <strain evidence="16">10succ1</strain>
    </source>
</reference>
<comment type="similarity">
    <text evidence="1 11">Belongs to the GHMP kinase family. GalK subfamily.</text>
</comment>
<evidence type="ECO:0000256" key="5">
    <source>
        <dbReference type="ARBA" id="ARBA00022741"/>
    </source>
</evidence>
<evidence type="ECO:0000256" key="6">
    <source>
        <dbReference type="ARBA" id="ARBA00022777"/>
    </source>
</evidence>
<evidence type="ECO:0000256" key="12">
    <source>
        <dbReference type="NCBIfam" id="TIGR00131"/>
    </source>
</evidence>
<dbReference type="PRINTS" id="PR00959">
    <property type="entry name" value="MEVGALKINASE"/>
</dbReference>
<dbReference type="Gene3D" id="3.30.70.890">
    <property type="entry name" value="GHMP kinase, C-terminal domain"/>
    <property type="match status" value="1"/>
</dbReference>
<evidence type="ECO:0000259" key="14">
    <source>
        <dbReference type="Pfam" id="PF08544"/>
    </source>
</evidence>
<dbReference type="Pfam" id="PF08544">
    <property type="entry name" value="GHMP_kinases_C"/>
    <property type="match status" value="1"/>
</dbReference>
<proteinExistence type="inferred from homology"/>
<dbReference type="InterPro" id="IPR019539">
    <property type="entry name" value="GalKase_N"/>
</dbReference>
<dbReference type="InterPro" id="IPR014721">
    <property type="entry name" value="Ribsml_uS5_D2-typ_fold_subgr"/>
</dbReference>
<dbReference type="GO" id="GO:0005829">
    <property type="term" value="C:cytosol"/>
    <property type="evidence" value="ECO:0007669"/>
    <property type="project" value="TreeGrafter"/>
</dbReference>
<feature type="binding site" evidence="11">
    <location>
        <position position="173"/>
    </location>
    <ligand>
        <name>Mg(2+)</name>
        <dbReference type="ChEBI" id="CHEBI:18420"/>
    </ligand>
</feature>
<keyword evidence="4 11" id="KW-0479">Metal-binding</keyword>
<dbReference type="FunFam" id="3.30.230.10:FF:000017">
    <property type="entry name" value="Galactokinase"/>
    <property type="match status" value="1"/>
</dbReference>
<dbReference type="PROSITE" id="PS00627">
    <property type="entry name" value="GHMP_KINASES_ATP"/>
    <property type="match status" value="1"/>
</dbReference>
<dbReference type="AlphaFoldDB" id="A0A9W6LQ85"/>
<dbReference type="Gene3D" id="3.30.230.10">
    <property type="match status" value="1"/>
</dbReference>
<keyword evidence="8 11" id="KW-0460">Magnesium</keyword>
<protein>
    <recommendedName>
        <fullName evidence="11 12">Galactokinase</fullName>
        <ecNumber evidence="11 12">2.7.1.6</ecNumber>
    </recommendedName>
    <alternativeName>
        <fullName evidence="11">Galactose kinase</fullName>
    </alternativeName>
</protein>
<feature type="domain" description="Galactokinase N-terminal" evidence="15">
    <location>
        <begin position="20"/>
        <end position="68"/>
    </location>
</feature>
<dbReference type="NCBIfam" id="NF003705">
    <property type="entry name" value="PRK05322.1"/>
    <property type="match status" value="1"/>
</dbReference>
<evidence type="ECO:0000256" key="4">
    <source>
        <dbReference type="ARBA" id="ARBA00022723"/>
    </source>
</evidence>
<evidence type="ECO:0000256" key="3">
    <source>
        <dbReference type="ARBA" id="ARBA00022679"/>
    </source>
</evidence>
<comment type="caution">
    <text evidence="16">The sequence shown here is derived from an EMBL/GenBank/DDBJ whole genome shotgun (WGS) entry which is preliminary data.</text>
</comment>
<feature type="binding site" evidence="11">
    <location>
        <begin position="135"/>
        <end position="141"/>
    </location>
    <ligand>
        <name>ATP</name>
        <dbReference type="ChEBI" id="CHEBI:30616"/>
    </ligand>
</feature>
<feature type="domain" description="GHMP kinase N-terminal" evidence="13">
    <location>
        <begin position="104"/>
        <end position="192"/>
    </location>
</feature>
<keyword evidence="6 11" id="KW-0418">Kinase</keyword>
<dbReference type="GO" id="GO:0004335">
    <property type="term" value="F:galactokinase activity"/>
    <property type="evidence" value="ECO:0007669"/>
    <property type="project" value="UniProtKB-UniRule"/>
</dbReference>
<feature type="binding site" evidence="11">
    <location>
        <begin position="44"/>
        <end position="47"/>
    </location>
    <ligand>
        <name>substrate</name>
    </ligand>
</feature>
<feature type="site" description="Transition state stabilizer" evidence="11">
    <location>
        <position position="38"/>
    </location>
</feature>
<comment type="catalytic activity">
    <reaction evidence="11">
        <text>alpha-D-galactose + ATP = alpha-D-galactose 1-phosphate + ADP + H(+)</text>
        <dbReference type="Rhea" id="RHEA:13553"/>
        <dbReference type="ChEBI" id="CHEBI:15378"/>
        <dbReference type="ChEBI" id="CHEBI:28061"/>
        <dbReference type="ChEBI" id="CHEBI:30616"/>
        <dbReference type="ChEBI" id="CHEBI:58336"/>
        <dbReference type="ChEBI" id="CHEBI:456216"/>
        <dbReference type="EC" id="2.7.1.6"/>
    </reaction>
</comment>
<sequence length="399" mass="44834">MVKVRIEGERNMIESLKRVFGERFGSTEGAREFFAPGRVNLIGEHTDYNGGNVFPCALDFGTYAVARRREDRIVKLYSVNFEDLGVMEFSVDELINKREHDWANYPKGVLDIFRRSGYSIENGFEVVYGGNIPNGAGLSSSASIEVVTSVILKELFELENTMIDAVKMSQRAENEFIGVNCGIMDQFAIGMGRRNNAILLDCNTLEYTYSELKLEDEVVVIANTNKRRGLADSKYNERRGECERALEKLQEKIEIGALGELSIEEFESNKEVIGNETDTRRAKHAVYENQRTLKAVEALKNGDVEKFGKLMNESHVSLRDDYEVTGRELDTLVEAAWKHEGTVGSRMTGAGFGGCTVSIVRRDMVADFIERVGTEYREKTGLNADFYVANIGDGARELR</sequence>
<accession>A0A9W6LQ85</accession>
<evidence type="ECO:0000313" key="16">
    <source>
        <dbReference type="EMBL" id="GLI58295.1"/>
    </source>
</evidence>
<dbReference type="HAMAP" id="MF_00246">
    <property type="entry name" value="Galactokinase"/>
    <property type="match status" value="1"/>
</dbReference>
<feature type="binding site" evidence="11">
    <location>
        <position position="141"/>
    </location>
    <ligand>
        <name>Mg(2+)</name>
        <dbReference type="ChEBI" id="CHEBI:18420"/>
    </ligand>
</feature>
<dbReference type="Pfam" id="PF10509">
    <property type="entry name" value="GalKase_gal_bdg"/>
    <property type="match status" value="1"/>
</dbReference>
<dbReference type="InterPro" id="IPR036554">
    <property type="entry name" value="GHMP_kinase_C_sf"/>
</dbReference>
<evidence type="ECO:0000256" key="2">
    <source>
        <dbReference type="ARBA" id="ARBA00022490"/>
    </source>
</evidence>
<dbReference type="EC" id="2.7.1.6" evidence="11 12"/>
<keyword evidence="10 11" id="KW-0119">Carbohydrate metabolism</keyword>
<dbReference type="NCBIfam" id="TIGR00131">
    <property type="entry name" value="gal_kin"/>
    <property type="match status" value="1"/>
</dbReference>
<evidence type="ECO:0000256" key="10">
    <source>
        <dbReference type="ARBA" id="ARBA00023277"/>
    </source>
</evidence>
<dbReference type="PANTHER" id="PTHR10457">
    <property type="entry name" value="MEVALONATE KINASE/GALACTOKINASE"/>
    <property type="match status" value="1"/>
</dbReference>
<dbReference type="InterPro" id="IPR019741">
    <property type="entry name" value="Galactokinase_CS"/>
</dbReference>
<feature type="active site" description="Proton acceptor" evidence="11">
    <location>
        <position position="185"/>
    </location>
</feature>
<keyword evidence="7 11" id="KW-0067">ATP-binding</keyword>
<evidence type="ECO:0000256" key="8">
    <source>
        <dbReference type="ARBA" id="ARBA00022842"/>
    </source>
</evidence>
<evidence type="ECO:0000313" key="17">
    <source>
        <dbReference type="Proteomes" id="UP001144471"/>
    </source>
</evidence>
<dbReference type="PANTHER" id="PTHR10457:SF7">
    <property type="entry name" value="GALACTOKINASE-RELATED"/>
    <property type="match status" value="1"/>
</dbReference>
<dbReference type="GO" id="GO:0005524">
    <property type="term" value="F:ATP binding"/>
    <property type="evidence" value="ECO:0007669"/>
    <property type="project" value="UniProtKB-UniRule"/>
</dbReference>